<dbReference type="InterPro" id="IPR038249">
    <property type="entry name" value="PolIII_tau_V_sf"/>
</dbReference>
<feature type="compositionally biased region" description="Basic and acidic residues" evidence="12">
    <location>
        <begin position="461"/>
        <end position="472"/>
    </location>
</feature>
<dbReference type="InterPro" id="IPR027417">
    <property type="entry name" value="P-loop_NTPase"/>
</dbReference>
<dbReference type="EMBL" id="QZCH01000019">
    <property type="protein sequence ID" value="RJG42232.1"/>
    <property type="molecule type" value="Genomic_DNA"/>
</dbReference>
<dbReference type="InterPro" id="IPR008921">
    <property type="entry name" value="DNA_pol3_clamp-load_cplx_C"/>
</dbReference>
<accession>A0A418YCL4</accession>
<evidence type="ECO:0000256" key="11">
    <source>
        <dbReference type="ARBA" id="ARBA00049244"/>
    </source>
</evidence>
<protein>
    <recommendedName>
        <fullName evidence="2">DNA-directed DNA polymerase</fullName>
        <ecNumber evidence="2">2.7.7.7</ecNumber>
    </recommendedName>
</protein>
<dbReference type="Gene3D" id="1.10.8.60">
    <property type="match status" value="1"/>
</dbReference>
<dbReference type="InterPro" id="IPR021029">
    <property type="entry name" value="DNA_pol_III_tau_dom-5"/>
</dbReference>
<evidence type="ECO:0000256" key="8">
    <source>
        <dbReference type="ARBA" id="ARBA00022833"/>
    </source>
</evidence>
<dbReference type="PRINTS" id="PR00300">
    <property type="entry name" value="CLPPROTEASEA"/>
</dbReference>
<dbReference type="SUPFAM" id="SSF52540">
    <property type="entry name" value="P-loop containing nucleoside triphosphate hydrolases"/>
    <property type="match status" value="1"/>
</dbReference>
<dbReference type="NCBIfam" id="TIGR02397">
    <property type="entry name" value="dnaX_nterm"/>
    <property type="match status" value="1"/>
</dbReference>
<dbReference type="PANTHER" id="PTHR11669:SF0">
    <property type="entry name" value="PROTEIN STICHEL-LIKE 2"/>
    <property type="match status" value="1"/>
</dbReference>
<dbReference type="RefSeq" id="WP_119911423.1">
    <property type="nucleotide sequence ID" value="NZ_QZCH01000019.1"/>
</dbReference>
<dbReference type="InterPro" id="IPR012763">
    <property type="entry name" value="DNA_pol_III_sug/sutau_N"/>
</dbReference>
<proteinExistence type="inferred from homology"/>
<dbReference type="CDD" id="cd00009">
    <property type="entry name" value="AAA"/>
    <property type="match status" value="1"/>
</dbReference>
<comment type="caution">
    <text evidence="14">The sequence shown here is derived from an EMBL/GenBank/DDBJ whole genome shotgun (WGS) entry which is preliminary data.</text>
</comment>
<feature type="compositionally biased region" description="Basic and acidic residues" evidence="12">
    <location>
        <begin position="439"/>
        <end position="448"/>
    </location>
</feature>
<feature type="compositionally biased region" description="Low complexity" evidence="12">
    <location>
        <begin position="729"/>
        <end position="743"/>
    </location>
</feature>
<dbReference type="InterPro" id="IPR003593">
    <property type="entry name" value="AAA+_ATPase"/>
</dbReference>
<comment type="similarity">
    <text evidence="1">Belongs to the DnaX/STICHEL family.</text>
</comment>
<dbReference type="Pfam" id="PF12169">
    <property type="entry name" value="DNA_pol3_gamma3"/>
    <property type="match status" value="1"/>
</dbReference>
<feature type="compositionally biased region" description="Low complexity" evidence="12">
    <location>
        <begin position="618"/>
        <end position="632"/>
    </location>
</feature>
<dbReference type="Pfam" id="PF22608">
    <property type="entry name" value="DNAX_ATPase_lid"/>
    <property type="match status" value="1"/>
</dbReference>
<keyword evidence="9" id="KW-0067">ATP-binding</keyword>
<keyword evidence="7" id="KW-0547">Nucleotide-binding</keyword>
<feature type="compositionally biased region" description="Polar residues" evidence="12">
    <location>
        <begin position="598"/>
        <end position="610"/>
    </location>
</feature>
<evidence type="ECO:0000313" key="14">
    <source>
        <dbReference type="EMBL" id="RJG42232.1"/>
    </source>
</evidence>
<dbReference type="GO" id="GO:0046872">
    <property type="term" value="F:metal ion binding"/>
    <property type="evidence" value="ECO:0007669"/>
    <property type="project" value="UniProtKB-KW"/>
</dbReference>
<evidence type="ECO:0000256" key="12">
    <source>
        <dbReference type="SAM" id="MobiDB-lite"/>
    </source>
</evidence>
<dbReference type="SUPFAM" id="SSF48019">
    <property type="entry name" value="post-AAA+ oligomerization domain-like"/>
    <property type="match status" value="1"/>
</dbReference>
<name>A0A418YCL4_9GAMM</name>
<dbReference type="FunFam" id="1.20.272.10:FF:000003">
    <property type="entry name" value="DNA polymerase III subunit gamma/tau"/>
    <property type="match status" value="1"/>
</dbReference>
<feature type="compositionally biased region" description="Polar residues" evidence="12">
    <location>
        <begin position="487"/>
        <end position="496"/>
    </location>
</feature>
<sequence>MSYQVLARKWRPHNFKQVVGQQHVLTALINALQQQRLHHAYLFSGTRGVGKTSIARILAKSLNCETGVTAEPCGQCDHCQAIEQGRFVDLLEIDAASRTKVEDTRELLDNVQYKPAQGRYKVYLIDEVHMLSKHSFNALLKTLEEPPEYVKFLLATTDPQKLPITILSRCLQFHLKSLTKSDISEQLSHILQQEQHGFEPPALALLAKAANGSMRDALSLTDQAIAFGNGSVQYDSVLSMLGTLDHKQVYELLRSISQGDVNLVFDQVAQLVSLGPDFDQVLNELANALHQVALAQMLPSTASGNDDHEAITELARTFSAEQVQLCYQIALKGRQDLPLAPEPRVGLEMTLMRMLAFRPAPLVDIEPTMMAPANQSAPTAELRSHAQGTSQRQASTPIAKALPAPEAIAKTCGQNVSVMPVTPEQESSPANSPGPAPEPRVRPPKADNQETASHHAPALDSADHSMREDKQAAESAPLNESVERDTQQNAAVNTAETAGPEQAKQTQNDDKPEVSTAASEPVLGALAKRNMLRSRKKALQSGEKKTAITSPKEAPAAALTASKETNRMATAQDAAISQPASVKQPASVATPSHERSIAQATPPYSRQPGSGETRDKAPISSAPQADPPSSSSTGHHQISPAMDPELPPLDAYSQDYQAYFQADNMPAQMPDEAFSDAVSMAYDHNSSSQQQDYGQTHLPKTAEPAVETELNAGQIGDSDNGQQSRHLIHNPSSDSSGNPSSHDTAMLPVPNTFSQSNQDPWCQQINQLGLSGILRQLGLNSVAQTLAPQLALVLQPAHQHLNNEKNQQALLSACQQVYGDNASVAITIGQVPEQQTPVEIEQAIYLARLNQAKQDIAEDAAIQFFIQRFAAVVDEDSIKPI</sequence>
<dbReference type="GO" id="GO:0005524">
    <property type="term" value="F:ATP binding"/>
    <property type="evidence" value="ECO:0007669"/>
    <property type="project" value="UniProtKB-KW"/>
</dbReference>
<dbReference type="NCBIfam" id="NF005942">
    <property type="entry name" value="PRK07994.1"/>
    <property type="match status" value="1"/>
</dbReference>
<keyword evidence="15" id="KW-1185">Reference proteome</keyword>
<keyword evidence="3 14" id="KW-0808">Transferase</keyword>
<dbReference type="InterPro" id="IPR022754">
    <property type="entry name" value="DNA_pol_III_gamma-3"/>
</dbReference>
<evidence type="ECO:0000256" key="10">
    <source>
        <dbReference type="ARBA" id="ARBA00022932"/>
    </source>
</evidence>
<comment type="catalytic activity">
    <reaction evidence="11">
        <text>DNA(n) + a 2'-deoxyribonucleoside 5'-triphosphate = DNA(n+1) + diphosphate</text>
        <dbReference type="Rhea" id="RHEA:22508"/>
        <dbReference type="Rhea" id="RHEA-COMP:17339"/>
        <dbReference type="Rhea" id="RHEA-COMP:17340"/>
        <dbReference type="ChEBI" id="CHEBI:33019"/>
        <dbReference type="ChEBI" id="CHEBI:61560"/>
        <dbReference type="ChEBI" id="CHEBI:173112"/>
        <dbReference type="EC" id="2.7.7.7"/>
    </reaction>
</comment>
<dbReference type="SMART" id="SM00382">
    <property type="entry name" value="AAA"/>
    <property type="match status" value="1"/>
</dbReference>
<dbReference type="CDD" id="cd18137">
    <property type="entry name" value="HLD_clamp_pol_III_gamma_tau"/>
    <property type="match status" value="1"/>
</dbReference>
<dbReference type="Pfam" id="PF12170">
    <property type="entry name" value="DNA_pol3_tau_5"/>
    <property type="match status" value="1"/>
</dbReference>
<dbReference type="NCBIfam" id="NF004046">
    <property type="entry name" value="PRK05563.1"/>
    <property type="match status" value="1"/>
</dbReference>
<keyword evidence="8" id="KW-0862">Zinc</keyword>
<dbReference type="Gene3D" id="3.30.300.150">
    <property type="entry name" value="DNA polymerase III, tau subunit, domain V"/>
    <property type="match status" value="1"/>
</dbReference>
<dbReference type="InterPro" id="IPR050238">
    <property type="entry name" value="DNA_Rep/Repair_Clamp_Loader"/>
</dbReference>
<feature type="region of interest" description="Disordered" evidence="12">
    <location>
        <begin position="712"/>
        <end position="748"/>
    </location>
</feature>
<dbReference type="FunFam" id="1.10.8.60:FF:000013">
    <property type="entry name" value="DNA polymerase III subunit gamma/tau"/>
    <property type="match status" value="1"/>
</dbReference>
<dbReference type="Pfam" id="PF13177">
    <property type="entry name" value="DNA_pol3_delta2"/>
    <property type="match status" value="1"/>
</dbReference>
<reference evidence="14 15" key="1">
    <citation type="submission" date="2018-09" db="EMBL/GenBank/DDBJ databases">
        <authorList>
            <person name="Wang F."/>
        </authorList>
    </citation>
    <scope>NUCLEOTIDE SEQUENCE [LARGE SCALE GENOMIC DNA]</scope>
    <source>
        <strain evidence="14 15">PLHSC7-2</strain>
    </source>
</reference>
<evidence type="ECO:0000256" key="3">
    <source>
        <dbReference type="ARBA" id="ARBA00022679"/>
    </source>
</evidence>
<dbReference type="InterPro" id="IPR045085">
    <property type="entry name" value="HLD_clamp_pol_III_gamma_tau"/>
</dbReference>
<dbReference type="GO" id="GO:0003677">
    <property type="term" value="F:DNA binding"/>
    <property type="evidence" value="ECO:0007669"/>
    <property type="project" value="InterPro"/>
</dbReference>
<evidence type="ECO:0000256" key="5">
    <source>
        <dbReference type="ARBA" id="ARBA00022705"/>
    </source>
</evidence>
<feature type="region of interest" description="Disordered" evidence="12">
    <location>
        <begin position="421"/>
        <end position="649"/>
    </location>
</feature>
<evidence type="ECO:0000256" key="7">
    <source>
        <dbReference type="ARBA" id="ARBA00022741"/>
    </source>
</evidence>
<keyword evidence="6" id="KW-0479">Metal-binding</keyword>
<feature type="domain" description="AAA+ ATPase" evidence="13">
    <location>
        <begin position="37"/>
        <end position="178"/>
    </location>
</feature>
<dbReference type="PANTHER" id="PTHR11669">
    <property type="entry name" value="REPLICATION FACTOR C / DNA POLYMERASE III GAMMA-TAU SUBUNIT"/>
    <property type="match status" value="1"/>
</dbReference>
<evidence type="ECO:0000256" key="9">
    <source>
        <dbReference type="ARBA" id="ARBA00022840"/>
    </source>
</evidence>
<evidence type="ECO:0000256" key="2">
    <source>
        <dbReference type="ARBA" id="ARBA00012417"/>
    </source>
</evidence>
<evidence type="ECO:0000313" key="15">
    <source>
        <dbReference type="Proteomes" id="UP000283255"/>
    </source>
</evidence>
<dbReference type="AlphaFoldDB" id="A0A418YCL4"/>
<evidence type="ECO:0000256" key="4">
    <source>
        <dbReference type="ARBA" id="ARBA00022695"/>
    </source>
</evidence>
<keyword evidence="4 14" id="KW-0548">Nucleotidyltransferase</keyword>
<dbReference type="GO" id="GO:0003887">
    <property type="term" value="F:DNA-directed DNA polymerase activity"/>
    <property type="evidence" value="ECO:0007669"/>
    <property type="project" value="UniProtKB-KW"/>
</dbReference>
<dbReference type="GO" id="GO:0009360">
    <property type="term" value="C:DNA polymerase III complex"/>
    <property type="evidence" value="ECO:0007669"/>
    <property type="project" value="InterPro"/>
</dbReference>
<keyword evidence="5" id="KW-0235">DNA replication</keyword>
<dbReference type="Gene3D" id="1.20.272.10">
    <property type="match status" value="1"/>
</dbReference>
<dbReference type="Proteomes" id="UP000283255">
    <property type="component" value="Unassembled WGS sequence"/>
</dbReference>
<feature type="compositionally biased region" description="Polar residues" evidence="12">
    <location>
        <begin position="386"/>
        <end position="396"/>
    </location>
</feature>
<dbReference type="FunFam" id="3.40.50.300:FF:000014">
    <property type="entry name" value="DNA polymerase III subunit gamma/tau"/>
    <property type="match status" value="1"/>
</dbReference>
<evidence type="ECO:0000256" key="6">
    <source>
        <dbReference type="ARBA" id="ARBA00022723"/>
    </source>
</evidence>
<evidence type="ECO:0000259" key="13">
    <source>
        <dbReference type="SMART" id="SM00382"/>
    </source>
</evidence>
<gene>
    <name evidence="14" type="ORF">D1Z90_14105</name>
</gene>
<keyword evidence="10" id="KW-0239">DNA-directed DNA polymerase</keyword>
<dbReference type="EC" id="2.7.7.7" evidence="2"/>
<reference evidence="14 15" key="2">
    <citation type="submission" date="2019-01" db="EMBL/GenBank/DDBJ databases">
        <title>Motilimonas pumilus sp. nov., isolated from the gut of sea cucumber (Apostichopus japonicus).</title>
        <authorList>
            <person name="Wang F.-Q."/>
            <person name="Ren L.-H."/>
            <person name="Lin Y.-W."/>
            <person name="Sun G.-H."/>
            <person name="Du Z.-J."/>
            <person name="Zhao J.-X."/>
            <person name="Liu X.-J."/>
            <person name="Liu L.-J."/>
        </authorList>
    </citation>
    <scope>NUCLEOTIDE SEQUENCE [LARGE SCALE GENOMIC DNA]</scope>
    <source>
        <strain evidence="14 15">PLHSC7-2</strain>
    </source>
</reference>
<dbReference type="OrthoDB" id="9810148at2"/>
<evidence type="ECO:0000256" key="1">
    <source>
        <dbReference type="ARBA" id="ARBA00006360"/>
    </source>
</evidence>
<organism evidence="14 15">
    <name type="scientific">Motilimonas pumila</name>
    <dbReference type="NCBI Taxonomy" id="2303987"/>
    <lineage>
        <taxon>Bacteria</taxon>
        <taxon>Pseudomonadati</taxon>
        <taxon>Pseudomonadota</taxon>
        <taxon>Gammaproteobacteria</taxon>
        <taxon>Alteromonadales</taxon>
        <taxon>Alteromonadales genera incertae sedis</taxon>
        <taxon>Motilimonas</taxon>
    </lineage>
</organism>
<dbReference type="Gene3D" id="3.40.50.300">
    <property type="entry name" value="P-loop containing nucleotide triphosphate hydrolases"/>
    <property type="match status" value="1"/>
</dbReference>
<dbReference type="GO" id="GO:0006261">
    <property type="term" value="P:DNA-templated DNA replication"/>
    <property type="evidence" value="ECO:0007669"/>
    <property type="project" value="TreeGrafter"/>
</dbReference>
<feature type="region of interest" description="Disordered" evidence="12">
    <location>
        <begin position="373"/>
        <end position="398"/>
    </location>
</feature>
<dbReference type="InterPro" id="IPR001270">
    <property type="entry name" value="ClpA/B"/>
</dbReference>